<reference evidence="2" key="1">
    <citation type="journal article" date="2019" name="Int. J. Syst. Evol. Microbiol.">
        <title>The Global Catalogue of Microorganisms (GCM) 10K type strain sequencing project: providing services to taxonomists for standard genome sequencing and annotation.</title>
        <authorList>
            <consortium name="The Broad Institute Genomics Platform"/>
            <consortium name="The Broad Institute Genome Sequencing Center for Infectious Disease"/>
            <person name="Wu L."/>
            <person name="Ma J."/>
        </authorList>
    </citation>
    <scope>NUCLEOTIDE SEQUENCE [LARGE SCALE GENOMIC DNA]</scope>
    <source>
        <strain evidence="2">JCM 18019</strain>
    </source>
</reference>
<accession>A0ABP9MPP2</accession>
<dbReference type="Proteomes" id="UP001500353">
    <property type="component" value="Unassembled WGS sequence"/>
</dbReference>
<keyword evidence="2" id="KW-1185">Reference proteome</keyword>
<evidence type="ECO:0000313" key="2">
    <source>
        <dbReference type="Proteomes" id="UP001500353"/>
    </source>
</evidence>
<evidence type="ECO:0000313" key="1">
    <source>
        <dbReference type="EMBL" id="GAA5097291.1"/>
    </source>
</evidence>
<comment type="caution">
    <text evidence="1">The sequence shown here is derived from an EMBL/GenBank/DDBJ whole genome shotgun (WGS) entry which is preliminary data.</text>
</comment>
<organism evidence="1 2">
    <name type="scientific">Chryseobacterium ginsengisoli</name>
    <dbReference type="NCBI Taxonomy" id="363853"/>
    <lineage>
        <taxon>Bacteria</taxon>
        <taxon>Pseudomonadati</taxon>
        <taxon>Bacteroidota</taxon>
        <taxon>Flavobacteriia</taxon>
        <taxon>Flavobacteriales</taxon>
        <taxon>Weeksellaceae</taxon>
        <taxon>Chryseobacterium group</taxon>
        <taxon>Chryseobacterium</taxon>
    </lineage>
</organism>
<dbReference type="RefSeq" id="WP_345206340.1">
    <property type="nucleotide sequence ID" value="NZ_BAABHX010000005.1"/>
</dbReference>
<sequence>MLKTTFELIEYLKLDQSERELTVISSLVYSILKCGDKTDADEILKQYLIHPFDFDYSYLLPVFKAFGDLSVAEKLFKSSIYQDKLIEDANYELLEVLGHLKYEPIKSILADYTFGNQEKNDYYISRSAVLGLLHFDCTKYQKEIETEIEKCYGKGLFPEFIPALVCKLKDRTLILEKLYELGSEFASTDCNAGIILGFSLCGEEGRGYFKKVLFDRGWETSSTGTGTVHFAYEGLKNLEITFKELYQEIKTISDKENLEYYLDVLFALLRRKVDDIAVNKKESFAEIHTTLFKWKNENDSIIDLAGIVDLTDEAYQIQELIGLKMNEEAILKNRNL</sequence>
<gene>
    <name evidence="1" type="ORF">GCM10023210_32170</name>
</gene>
<dbReference type="EMBL" id="BAABHX010000005">
    <property type="protein sequence ID" value="GAA5097291.1"/>
    <property type="molecule type" value="Genomic_DNA"/>
</dbReference>
<name>A0ABP9MPP2_9FLAO</name>
<proteinExistence type="predicted"/>
<protein>
    <submittedName>
        <fullName evidence="1">Uncharacterized protein</fullName>
    </submittedName>
</protein>